<name>A0A0A0DH37_9STRE</name>
<keyword evidence="4" id="KW-0378">Hydrolase</keyword>
<keyword evidence="2" id="KW-0812">Transmembrane</keyword>
<keyword evidence="4" id="KW-0645">Protease</keyword>
<evidence type="ECO:0000313" key="5">
    <source>
        <dbReference type="Proteomes" id="UP000030019"/>
    </source>
</evidence>
<proteinExistence type="inferred from homology"/>
<dbReference type="GO" id="GO:0004175">
    <property type="term" value="F:endopeptidase activity"/>
    <property type="evidence" value="ECO:0007669"/>
    <property type="project" value="UniProtKB-ARBA"/>
</dbReference>
<organism evidence="4 5">
    <name type="scientific">Streptococcus sinensis</name>
    <dbReference type="NCBI Taxonomy" id="176090"/>
    <lineage>
        <taxon>Bacteria</taxon>
        <taxon>Bacillati</taxon>
        <taxon>Bacillota</taxon>
        <taxon>Bacilli</taxon>
        <taxon>Lactobacillales</taxon>
        <taxon>Streptococcaceae</taxon>
        <taxon>Streptococcus</taxon>
    </lineage>
</organism>
<dbReference type="InterPro" id="IPR003675">
    <property type="entry name" value="Rce1/LyrA-like_dom"/>
</dbReference>
<gene>
    <name evidence="4" type="ORF">SSIN_1054</name>
</gene>
<dbReference type="RefSeq" id="WP_082757376.1">
    <property type="nucleotide sequence ID" value="NZ_JAJBHU010000003.1"/>
</dbReference>
<dbReference type="GO" id="GO:0006508">
    <property type="term" value="P:proteolysis"/>
    <property type="evidence" value="ECO:0007669"/>
    <property type="project" value="UniProtKB-KW"/>
</dbReference>
<protein>
    <submittedName>
        <fullName evidence="4">Putative metal-dependent membrane protease</fullName>
    </submittedName>
</protein>
<dbReference type="Proteomes" id="UP000030019">
    <property type="component" value="Unassembled WGS sequence"/>
</dbReference>
<dbReference type="AlphaFoldDB" id="A0A0A0DH37"/>
<feature type="transmembrane region" description="Helical" evidence="2">
    <location>
        <begin position="129"/>
        <end position="147"/>
    </location>
</feature>
<dbReference type="STRING" id="176090.SSIN_1054"/>
<keyword evidence="5" id="KW-1185">Reference proteome</keyword>
<dbReference type="PATRIC" id="fig|176090.4.peg.1022"/>
<accession>A0A0A0DH37</accession>
<comment type="caution">
    <text evidence="4">The sequence shown here is derived from an EMBL/GenBank/DDBJ whole genome shotgun (WGS) entry which is preliminary data.</text>
</comment>
<reference evidence="4 5" key="1">
    <citation type="submission" date="2014-06" db="EMBL/GenBank/DDBJ databases">
        <authorList>
            <person name="Teng J.L."/>
            <person name="Huang Y."/>
            <person name="Tse H."/>
            <person name="Lau S.K."/>
            <person name="Woo P.C."/>
        </authorList>
    </citation>
    <scope>NUCLEOTIDE SEQUENCE [LARGE SCALE GENOMIC DNA]</scope>
    <source>
        <strain evidence="4 5">HKU4</strain>
    </source>
</reference>
<feature type="transmembrane region" description="Helical" evidence="2">
    <location>
        <begin position="12"/>
        <end position="33"/>
    </location>
</feature>
<feature type="transmembrane region" description="Helical" evidence="2">
    <location>
        <begin position="153"/>
        <end position="172"/>
    </location>
</feature>
<evidence type="ECO:0000256" key="2">
    <source>
        <dbReference type="SAM" id="Phobius"/>
    </source>
</evidence>
<evidence type="ECO:0000259" key="3">
    <source>
        <dbReference type="Pfam" id="PF02517"/>
    </source>
</evidence>
<dbReference type="GO" id="GO:0080120">
    <property type="term" value="P:CAAX-box protein maturation"/>
    <property type="evidence" value="ECO:0007669"/>
    <property type="project" value="UniProtKB-ARBA"/>
</dbReference>
<comment type="similarity">
    <text evidence="1">Belongs to the UPF0177 family.</text>
</comment>
<keyword evidence="2" id="KW-0472">Membrane</keyword>
<sequence length="189" mass="22087">MKYNLLSLMTPISLIGIAFLVYSLGTSIVFISFSQQLQLSYLIALICFMPIGFMLIPHTFSLKYGLYSKETDVVFHWQSYLCLALLIFLVNHYFLKSDEYFHQMVISMCEEFLFRFVIYKVLRNNYSRLWSIIIASLLFGILLHLNYPMIDNLLIRTPLGILFSILATKFGLEYAIGGHWIYNLYQSII</sequence>
<dbReference type="EMBL" id="JPEN01000063">
    <property type="protein sequence ID" value="KGM37188.1"/>
    <property type="molecule type" value="Genomic_DNA"/>
</dbReference>
<feature type="transmembrane region" description="Helical" evidence="2">
    <location>
        <begin position="39"/>
        <end position="62"/>
    </location>
</feature>
<evidence type="ECO:0000313" key="4">
    <source>
        <dbReference type="EMBL" id="KGM37188.1"/>
    </source>
</evidence>
<evidence type="ECO:0000256" key="1">
    <source>
        <dbReference type="ARBA" id="ARBA00009067"/>
    </source>
</evidence>
<feature type="transmembrane region" description="Helical" evidence="2">
    <location>
        <begin position="74"/>
        <end position="94"/>
    </location>
</feature>
<keyword evidence="2" id="KW-1133">Transmembrane helix</keyword>
<dbReference type="Pfam" id="PF02517">
    <property type="entry name" value="Rce1-like"/>
    <property type="match status" value="1"/>
</dbReference>
<feature type="domain" description="CAAX prenyl protease 2/Lysostaphin resistance protein A-like" evidence="3">
    <location>
        <begin position="105"/>
        <end position="184"/>
    </location>
</feature>